<evidence type="ECO:0008006" key="4">
    <source>
        <dbReference type="Google" id="ProtNLM"/>
    </source>
</evidence>
<dbReference type="AlphaFoldDB" id="A0AAN9IKS9"/>
<dbReference type="EMBL" id="JAYWIO010000002">
    <property type="protein sequence ID" value="KAK7281995.1"/>
    <property type="molecule type" value="Genomic_DNA"/>
</dbReference>
<protein>
    <recommendedName>
        <fullName evidence="4">Prephenate dehydratase domain-containing protein</fullName>
    </recommendedName>
</protein>
<dbReference type="PANTHER" id="PTHR21022">
    <property type="entry name" value="PREPHENATE DEHYDRATASE P PROTEIN"/>
    <property type="match status" value="1"/>
</dbReference>
<reference evidence="2 3" key="1">
    <citation type="submission" date="2024-01" db="EMBL/GenBank/DDBJ databases">
        <title>The genomes of 5 underutilized Papilionoideae crops provide insights into root nodulation and disease resistanc.</title>
        <authorList>
            <person name="Yuan L."/>
        </authorList>
    </citation>
    <scope>NUCLEOTIDE SEQUENCE [LARGE SCALE GENOMIC DNA]</scope>
    <source>
        <strain evidence="2">ZHUSHIDOU_FW_LH</strain>
        <tissue evidence="2">Leaf</tissue>
    </source>
</reference>
<comment type="caution">
    <text evidence="2">The sequence shown here is derived from an EMBL/GenBank/DDBJ whole genome shotgun (WGS) entry which is preliminary data.</text>
</comment>
<evidence type="ECO:0000256" key="1">
    <source>
        <dbReference type="SAM" id="MobiDB-lite"/>
    </source>
</evidence>
<proteinExistence type="predicted"/>
<dbReference type="GO" id="GO:0009094">
    <property type="term" value="P:L-phenylalanine biosynthetic process"/>
    <property type="evidence" value="ECO:0007669"/>
    <property type="project" value="TreeGrafter"/>
</dbReference>
<accession>A0AAN9IKS9</accession>
<evidence type="ECO:0000313" key="3">
    <source>
        <dbReference type="Proteomes" id="UP001372338"/>
    </source>
</evidence>
<evidence type="ECO:0000313" key="2">
    <source>
        <dbReference type="EMBL" id="KAK7281995.1"/>
    </source>
</evidence>
<dbReference type="GO" id="GO:0004664">
    <property type="term" value="F:prephenate dehydratase activity"/>
    <property type="evidence" value="ECO:0007669"/>
    <property type="project" value="TreeGrafter"/>
</dbReference>
<feature type="region of interest" description="Disordered" evidence="1">
    <location>
        <begin position="1"/>
        <end position="28"/>
    </location>
</feature>
<feature type="compositionally biased region" description="Low complexity" evidence="1">
    <location>
        <begin position="18"/>
        <end position="28"/>
    </location>
</feature>
<dbReference type="Proteomes" id="UP001372338">
    <property type="component" value="Unassembled WGS sequence"/>
</dbReference>
<gene>
    <name evidence="2" type="ORF">RIF29_10436</name>
</gene>
<sequence>MSHDGFTDLDLAGQGPLSSSQLSSTVSDNSRLRVAYQGVPGAYSESVARKAYPNCESAARKAFEYSDTHQLEHYYYGDMALEDTEGNMAFDDMVVFEEIALADIEDCLKDALHQHGLSSPLN</sequence>
<name>A0AAN9IKS9_CROPI</name>
<dbReference type="GO" id="GO:0047769">
    <property type="term" value="F:arogenate dehydratase activity"/>
    <property type="evidence" value="ECO:0007669"/>
    <property type="project" value="TreeGrafter"/>
</dbReference>
<dbReference type="GO" id="GO:0009507">
    <property type="term" value="C:chloroplast"/>
    <property type="evidence" value="ECO:0007669"/>
    <property type="project" value="TreeGrafter"/>
</dbReference>
<dbReference type="PANTHER" id="PTHR21022:SF42">
    <property type="entry name" value="AROGENATE DEHYDRATASE_PREPHENATE DEHYDRATASE 2, CHLOROPLASTIC"/>
    <property type="match status" value="1"/>
</dbReference>
<keyword evidence="3" id="KW-1185">Reference proteome</keyword>
<organism evidence="2 3">
    <name type="scientific">Crotalaria pallida</name>
    <name type="common">Smooth rattlebox</name>
    <name type="synonym">Crotalaria striata</name>
    <dbReference type="NCBI Taxonomy" id="3830"/>
    <lineage>
        <taxon>Eukaryota</taxon>
        <taxon>Viridiplantae</taxon>
        <taxon>Streptophyta</taxon>
        <taxon>Embryophyta</taxon>
        <taxon>Tracheophyta</taxon>
        <taxon>Spermatophyta</taxon>
        <taxon>Magnoliopsida</taxon>
        <taxon>eudicotyledons</taxon>
        <taxon>Gunneridae</taxon>
        <taxon>Pentapetalae</taxon>
        <taxon>rosids</taxon>
        <taxon>fabids</taxon>
        <taxon>Fabales</taxon>
        <taxon>Fabaceae</taxon>
        <taxon>Papilionoideae</taxon>
        <taxon>50 kb inversion clade</taxon>
        <taxon>genistoids sensu lato</taxon>
        <taxon>core genistoids</taxon>
        <taxon>Crotalarieae</taxon>
        <taxon>Crotalaria</taxon>
    </lineage>
</organism>